<gene>
    <name evidence="1" type="ORF">ACFSJ0_62655</name>
</gene>
<reference evidence="2" key="1">
    <citation type="journal article" date="2019" name="Int. J. Syst. Evol. Microbiol.">
        <title>The Global Catalogue of Microorganisms (GCM) 10K type strain sequencing project: providing services to taxonomists for standard genome sequencing and annotation.</title>
        <authorList>
            <consortium name="The Broad Institute Genomics Platform"/>
            <consortium name="The Broad Institute Genome Sequencing Center for Infectious Disease"/>
            <person name="Wu L."/>
            <person name="Ma J."/>
        </authorList>
    </citation>
    <scope>NUCLEOTIDE SEQUENCE [LARGE SCALE GENOMIC DNA]</scope>
    <source>
        <strain evidence="2">CGMCC 1.15399</strain>
    </source>
</reference>
<name>A0ABW4GYY9_9ACTN</name>
<dbReference type="Proteomes" id="UP001597097">
    <property type="component" value="Unassembled WGS sequence"/>
</dbReference>
<keyword evidence="2" id="KW-1185">Reference proteome</keyword>
<accession>A0ABW4GYY9</accession>
<protein>
    <recommendedName>
        <fullName evidence="3">DUF1876 domain-containing protein</fullName>
    </recommendedName>
</protein>
<proteinExistence type="predicted"/>
<organism evidence="1 2">
    <name type="scientific">Nonomuraea guangzhouensis</name>
    <dbReference type="NCBI Taxonomy" id="1291555"/>
    <lineage>
        <taxon>Bacteria</taxon>
        <taxon>Bacillati</taxon>
        <taxon>Actinomycetota</taxon>
        <taxon>Actinomycetes</taxon>
        <taxon>Streptosporangiales</taxon>
        <taxon>Streptosporangiaceae</taxon>
        <taxon>Nonomuraea</taxon>
    </lineage>
</organism>
<dbReference type="RefSeq" id="WP_219539112.1">
    <property type="nucleotide sequence ID" value="NZ_JAHKRM010000054.1"/>
</dbReference>
<dbReference type="EMBL" id="JBHUCM010000082">
    <property type="protein sequence ID" value="MFD1547735.1"/>
    <property type="molecule type" value="Genomic_DNA"/>
</dbReference>
<evidence type="ECO:0000313" key="1">
    <source>
        <dbReference type="EMBL" id="MFD1547735.1"/>
    </source>
</evidence>
<evidence type="ECO:0000313" key="2">
    <source>
        <dbReference type="Proteomes" id="UP001597097"/>
    </source>
</evidence>
<comment type="caution">
    <text evidence="1">The sequence shown here is derived from an EMBL/GenBank/DDBJ whole genome shotgun (WGS) entry which is preliminary data.</text>
</comment>
<evidence type="ECO:0008006" key="3">
    <source>
        <dbReference type="Google" id="ProtNLM"/>
    </source>
</evidence>
<sequence length="89" mass="9664">MNGPPFSSVTVEVNILADGDGEPYVRVGIHDEQAHLVSDDPFDTSSFHRLDMKTAAAFGFAIVHLDPRGVREVGKLLTEAVQIVSETNQ</sequence>